<dbReference type="Proteomes" id="UP000831701">
    <property type="component" value="Chromosome 9"/>
</dbReference>
<protein>
    <submittedName>
        <fullName evidence="1">Uncharacterized protein</fullName>
    </submittedName>
</protein>
<comment type="caution">
    <text evidence="1">The sequence shown here is derived from an EMBL/GenBank/DDBJ whole genome shotgun (WGS) entry which is preliminary data.</text>
</comment>
<keyword evidence="2" id="KW-1185">Reference proteome</keyword>
<name>A0ACB8WIQ7_9TELE</name>
<evidence type="ECO:0000313" key="1">
    <source>
        <dbReference type="EMBL" id="KAI3367621.1"/>
    </source>
</evidence>
<evidence type="ECO:0000313" key="2">
    <source>
        <dbReference type="Proteomes" id="UP000831701"/>
    </source>
</evidence>
<dbReference type="EMBL" id="CM041539">
    <property type="protein sequence ID" value="KAI3367621.1"/>
    <property type="molecule type" value="Genomic_DNA"/>
</dbReference>
<accession>A0ACB8WIQ7</accession>
<organism evidence="1 2">
    <name type="scientific">Scortum barcoo</name>
    <name type="common">barcoo grunter</name>
    <dbReference type="NCBI Taxonomy" id="214431"/>
    <lineage>
        <taxon>Eukaryota</taxon>
        <taxon>Metazoa</taxon>
        <taxon>Chordata</taxon>
        <taxon>Craniata</taxon>
        <taxon>Vertebrata</taxon>
        <taxon>Euteleostomi</taxon>
        <taxon>Actinopterygii</taxon>
        <taxon>Neopterygii</taxon>
        <taxon>Teleostei</taxon>
        <taxon>Neoteleostei</taxon>
        <taxon>Acanthomorphata</taxon>
        <taxon>Eupercaria</taxon>
        <taxon>Centrarchiformes</taxon>
        <taxon>Terapontoidei</taxon>
        <taxon>Terapontidae</taxon>
        <taxon>Scortum</taxon>
    </lineage>
</organism>
<reference evidence="1" key="1">
    <citation type="submission" date="2022-04" db="EMBL/GenBank/DDBJ databases">
        <title>Jade perch genome.</title>
        <authorList>
            <person name="Chao B."/>
        </authorList>
    </citation>
    <scope>NUCLEOTIDE SEQUENCE</scope>
    <source>
        <strain evidence="1">CB-2022</strain>
    </source>
</reference>
<gene>
    <name evidence="1" type="ORF">L3Q82_026461</name>
</gene>
<sequence>MNIFPGTYKNKFDLIPLGYDSTQGAYGLIMALVINIPDFNTTALYGGQNDTNGTDCPDRDAWEWLHTMQPVYILLITVLGIVFNVFVLMIFCLHKKACTVAEIYLSNLAAADLVLMCCLPFWAVNVSNGFNWPFGWFMCKVVNLGIKMNAYSSIYFLILVSIDRYVALVHTMSHGRMRRPKYAKLGCLLMWGFGLILNIPTLIFREVKHFPEYGVHACFLDYPNYTVELLCDGMLIIFSFIIPVSIIAFCTVKIVQALKIQAIERFNAEKTEQKATTLVMAVLLAFLICWVPFHIVTTLDVLLRADILGGCHLMAVLDICSQIFTYLAFFNSVLNPILYVIVGKNFRKKVCEVFKQWSKTTKSTSDFHSDPQFSRLMESAARAEQVCNHTDAWNWVYTMQPAYMSIICLLGVIGNSFVLCVFCLEKRRSSVADIYLSNLAAADLLMVSCLPFWVATIINKFHWRFGELMCQLVNIIIGMNYYCSVLFLTLVSVDRYLALTRPLTQGRERRAFWAHGICLSIWIAGILLSFPAILFRSVQFFPHLGIDACYLAYPHEGWRLRYNMTVSIIGFLIPVPIISFCSYNITKVLRSSQKMRKGSRGSVERKAACLVLVVLAVFVLCWLPYQILIFLDTLDHYEVITGCTWAHVLDIGNQLATYLGYSNSSLNPFLYVIVGKHFKQRAREVFRLFLCRRKQQWRKNIFIFERTPMDPVKLVSVATLWSENTSLSLPFAPSESPLTPEWEIVHTVIPPYIFTLSLLGLIFNSFVLGVFLIHKDRLTVAEIYLGNLALADFFLLCGLPFWAMNILNNFDWPYGDALCKMVNSIFIINFYTSIYTLVMISVDRYLALVKTMTARWLRRTLYAKVISFILWILGLLLSTPTIVHRKVNVPANFTTMAVGGDQNLTEPVCNIVETPELILTLVPVYVWLIAVLGILFNVFVLMVFCVHKKACTVAEIYLSNLAAADLVLMCCLPFWAVNIAKNYDWPFGRILCKVTNLGLKMNFYCSIYFLVLVSIDRYLALVHPLSQERLRRPKYAKLGCVLVWGFGLILSIPVLIFREVKNCNGTTRCYYTYNATQYYVFESIQTVFSFIIPIFIISLCTVIIILTLKKRLTESQNRRRTDHKATTLLKVVLVAFLICWVPYHLFRIVDMLIRAKVMYVNPKIIESIGQIVIYFAFFNSVLNPILYVLVGKHFRKKVLEVFLQFSGGVTTLSMTSTRSNLLKSARFGQCRVRMDAALLNQTNSNCTVESSVEKQMYPTVYSLFFIVGFPANCLSLYVAWMLMRNGNNVAVYLVNLSISDLLYTVSLPMWIELALQRPVCGGLCSLVAVIMNNSFYVGSGLLCCISVDRYLAVVYPLHFHWVREVRTAAFVSLAVWTLEIATHIILLNHTGALQAFSLRYLCEERAPMTQKDASLALTRVTLGFAVPLFIMTFCFQQIMHSLRQSSSIQAKERRKVRLLLLFLLLTYIVAFVPYQTVMFLRAILEPGDCTWAARLRDPYLVTVSTTTINSTLDPIIYCLISESAQKEIKKALEKDPLDSIPFSKVCKHMTAASAMENLTAASNHSGCYLVDSASRRRSFLFFYMAIIVTGIPLNAFSLYVAWQHIKQKNELGVYLFNLALSDLTFTIGLSLWLDYLWRGVWAHGGYACVLSVYFLFTNFYTSDAFLCCIAVDRYLAVVHPFKYAFLRKVGTAVAVSFAIWVLVVCFNTTTITWEDSYSENSKFSVCFDVSHPLSENLARANVARFFLGFIVPVLIVVFATWGTCMAVKSNKATEEQECKRISKLLTVVLLCILFCFGPIHIIMLLRKLVDDCRKFSWFLYPYKISIAISTLNCLADPILYCFITRTGKANVSQVVLFFKVKMRSKDEGVV</sequence>
<proteinExistence type="predicted"/>